<organism evidence="1 2">
    <name type="scientific">Cavenderia fasciculata</name>
    <name type="common">Slime mold</name>
    <name type="synonym">Dictyostelium fasciculatum</name>
    <dbReference type="NCBI Taxonomy" id="261658"/>
    <lineage>
        <taxon>Eukaryota</taxon>
        <taxon>Amoebozoa</taxon>
        <taxon>Evosea</taxon>
        <taxon>Eumycetozoa</taxon>
        <taxon>Dictyostelia</taxon>
        <taxon>Acytosteliales</taxon>
        <taxon>Cavenderiaceae</taxon>
        <taxon>Cavenderia</taxon>
    </lineage>
</organism>
<dbReference type="GeneID" id="14870550"/>
<dbReference type="KEGG" id="dfa:DFA_04172"/>
<dbReference type="InterPro" id="IPR036770">
    <property type="entry name" value="Ankyrin_rpt-contain_sf"/>
</dbReference>
<dbReference type="Proteomes" id="UP000007797">
    <property type="component" value="Unassembled WGS sequence"/>
</dbReference>
<accession>F4Q1H5</accession>
<dbReference type="PANTHER" id="PTHR46586">
    <property type="entry name" value="ANKYRIN REPEAT-CONTAINING PROTEIN"/>
    <property type="match status" value="1"/>
</dbReference>
<dbReference type="InterPro" id="IPR052050">
    <property type="entry name" value="SecEffector_AnkRepeat"/>
</dbReference>
<dbReference type="AlphaFoldDB" id="F4Q1H5"/>
<dbReference type="EMBL" id="GL883018">
    <property type="protein sequence ID" value="EGG18676.1"/>
    <property type="molecule type" value="Genomic_DNA"/>
</dbReference>
<dbReference type="RefSeq" id="XP_004366580.1">
    <property type="nucleotide sequence ID" value="XM_004366523.1"/>
</dbReference>
<keyword evidence="2" id="KW-1185">Reference proteome</keyword>
<dbReference type="InterPro" id="IPR002110">
    <property type="entry name" value="Ankyrin_rpt"/>
</dbReference>
<dbReference type="SUPFAM" id="SSF48403">
    <property type="entry name" value="Ankyrin repeat"/>
    <property type="match status" value="1"/>
</dbReference>
<dbReference type="Gene3D" id="1.25.40.20">
    <property type="entry name" value="Ankyrin repeat-containing domain"/>
    <property type="match status" value="1"/>
</dbReference>
<gene>
    <name evidence="1" type="ORF">DFA_04172</name>
</gene>
<dbReference type="OrthoDB" id="10057496at2759"/>
<reference evidence="2" key="1">
    <citation type="journal article" date="2011" name="Genome Res.">
        <title>Phylogeny-wide analysis of social amoeba genomes highlights ancient origins for complex intercellular communication.</title>
        <authorList>
            <person name="Heidel A.J."/>
            <person name="Lawal H.M."/>
            <person name="Felder M."/>
            <person name="Schilde C."/>
            <person name="Helps N.R."/>
            <person name="Tunggal B."/>
            <person name="Rivero F."/>
            <person name="John U."/>
            <person name="Schleicher M."/>
            <person name="Eichinger L."/>
            <person name="Platzer M."/>
            <person name="Noegel A.A."/>
            <person name="Schaap P."/>
            <person name="Gloeckner G."/>
        </authorList>
    </citation>
    <scope>NUCLEOTIDE SEQUENCE [LARGE SCALE GENOMIC DNA]</scope>
    <source>
        <strain evidence="2">SH3</strain>
    </source>
</reference>
<dbReference type="Pfam" id="PF13637">
    <property type="entry name" value="Ank_4"/>
    <property type="match status" value="1"/>
</dbReference>
<evidence type="ECO:0000313" key="2">
    <source>
        <dbReference type="Proteomes" id="UP000007797"/>
    </source>
</evidence>
<evidence type="ECO:0008006" key="3">
    <source>
        <dbReference type="Google" id="ProtNLM"/>
    </source>
</evidence>
<protein>
    <recommendedName>
        <fullName evidence="3">Ankyrin repeat-containing protein</fullName>
    </recommendedName>
</protein>
<name>F4Q1H5_CACFS</name>
<sequence length="240" mass="27648">MTTNNIFKVPKKNRSSTTLWLKGQDIIKLPHLEMISKYGMSWDFIKHYLPNKDNVSWLRRLDVITSYCLHPNATLDTLKHLLEWSPDYDITKGLHINLGSTSDTLKKRSRNIQTISNRDILEYLIQNYPNVCLKGIAENAAKCGYLPIIELLNSYNIDIGLPFNRSKAMHIASVNGQFNIMRYLHDFIPKRQVATVMMDHSSKFGNLEMLKFLHENRSEGCSTASIHWAAINGHFEVVKN</sequence>
<proteinExistence type="predicted"/>
<evidence type="ECO:0000313" key="1">
    <source>
        <dbReference type="EMBL" id="EGG18676.1"/>
    </source>
</evidence>
<dbReference type="PANTHER" id="PTHR46586:SF3">
    <property type="entry name" value="ANKYRIN REPEAT-CONTAINING PROTEIN"/>
    <property type="match status" value="1"/>
</dbReference>